<dbReference type="PANTHER" id="PTHR11439:SF483">
    <property type="entry name" value="PEPTIDE SYNTHASE GLIP-LIKE, PUTATIVE (AFU_ORTHOLOGUE AFUA_3G12920)-RELATED"/>
    <property type="match status" value="1"/>
</dbReference>
<dbReference type="PANTHER" id="PTHR11439">
    <property type="entry name" value="GAG-POL-RELATED RETROTRANSPOSON"/>
    <property type="match status" value="1"/>
</dbReference>
<sequence length="250" mass="28009">MIDKFNLNGMRPHHIPMDPNLHLNANDGADALDASEIKEYQSIIGTLMYLMLGTRPDLAYSVSRLSQFLATPTVAHITAAKKVCAWGDIVGYSDADYARCTDTCRSTSGYVFMLNGAAISWKSQRQKSTALSTAEAEYIALAECAKEALWIQGLLSELSATEQTAVLIYEDNQAAIKLAANPTHHQRTKHIDVRYHFLRDLVGNERIQLQYIESKLMLADALTKPLPRPLLDDLRHRTGLRTKSDYTKFH</sequence>
<protein>
    <submittedName>
        <fullName evidence="1">Uncharacterized protein</fullName>
    </submittedName>
</protein>
<evidence type="ECO:0000313" key="1">
    <source>
        <dbReference type="EMBL" id="TPX52378.1"/>
    </source>
</evidence>
<evidence type="ECO:0000313" key="2">
    <source>
        <dbReference type="Proteomes" id="UP000318582"/>
    </source>
</evidence>
<organism evidence="1 2">
    <name type="scientific">Powellomyces hirtus</name>
    <dbReference type="NCBI Taxonomy" id="109895"/>
    <lineage>
        <taxon>Eukaryota</taxon>
        <taxon>Fungi</taxon>
        <taxon>Fungi incertae sedis</taxon>
        <taxon>Chytridiomycota</taxon>
        <taxon>Chytridiomycota incertae sedis</taxon>
        <taxon>Chytridiomycetes</taxon>
        <taxon>Spizellomycetales</taxon>
        <taxon>Powellomycetaceae</taxon>
        <taxon>Powellomyces</taxon>
    </lineage>
</organism>
<dbReference type="SUPFAM" id="SSF56672">
    <property type="entry name" value="DNA/RNA polymerases"/>
    <property type="match status" value="1"/>
</dbReference>
<proteinExistence type="predicted"/>
<accession>A0A507DNC7</accession>
<dbReference type="EMBL" id="QEAQ01000369">
    <property type="protein sequence ID" value="TPX52378.1"/>
    <property type="molecule type" value="Genomic_DNA"/>
</dbReference>
<dbReference type="InterPro" id="IPR043502">
    <property type="entry name" value="DNA/RNA_pol_sf"/>
</dbReference>
<name>A0A507DNC7_9FUNG</name>
<reference evidence="1 2" key="1">
    <citation type="journal article" date="2019" name="Sci. Rep.">
        <title>Comparative genomics of chytrid fungi reveal insights into the obligate biotrophic and pathogenic lifestyle of Synchytrium endobioticum.</title>
        <authorList>
            <person name="van de Vossenberg B.T.L.H."/>
            <person name="Warris S."/>
            <person name="Nguyen H.D.T."/>
            <person name="van Gent-Pelzer M.P.E."/>
            <person name="Joly D.L."/>
            <person name="van de Geest H.C."/>
            <person name="Bonants P.J.M."/>
            <person name="Smith D.S."/>
            <person name="Levesque C.A."/>
            <person name="van der Lee T.A.J."/>
        </authorList>
    </citation>
    <scope>NUCLEOTIDE SEQUENCE [LARGE SCALE GENOMIC DNA]</scope>
    <source>
        <strain evidence="1 2">CBS 809.83</strain>
    </source>
</reference>
<dbReference type="AlphaFoldDB" id="A0A507DNC7"/>
<comment type="caution">
    <text evidence="1">The sequence shown here is derived from an EMBL/GenBank/DDBJ whole genome shotgun (WGS) entry which is preliminary data.</text>
</comment>
<dbReference type="STRING" id="109895.A0A507DNC7"/>
<gene>
    <name evidence="1" type="ORF">PhCBS80983_g06485</name>
</gene>
<dbReference type="Proteomes" id="UP000318582">
    <property type="component" value="Unassembled WGS sequence"/>
</dbReference>
<keyword evidence="2" id="KW-1185">Reference proteome</keyword>
<dbReference type="CDD" id="cd09272">
    <property type="entry name" value="RNase_HI_RT_Ty1"/>
    <property type="match status" value="1"/>
</dbReference>